<name>A0A7S4E8V9_9STRA</name>
<protein>
    <submittedName>
        <fullName evidence="2">Uncharacterized protein</fullName>
    </submittedName>
</protein>
<keyword evidence="1" id="KW-0732">Signal</keyword>
<evidence type="ECO:0000256" key="1">
    <source>
        <dbReference type="SAM" id="SignalP"/>
    </source>
</evidence>
<accession>A0A7S4E8V9</accession>
<proteinExistence type="predicted"/>
<gene>
    <name evidence="2" type="ORF">PCAL00307_LOCUS13027</name>
</gene>
<sequence length="208" mass="22291">MRRLLLLLAWEGSMAAGRDAGGVVPALTKREDSAVPPWLVRGADLAAVPLDLGAGSARRDLQSSSDACDYVSVSGSTGWSSYHGLYNSTGTCDSKPSYECLDCSGSGRKIWHHPYGYWFMGTDGCDSTASGINIISNDDLEDVSGDWREWDGSAWSANSAIAVTCYSYCKEIPGSTDKYRCFDCADASAQASVGDGQCDVGERRRRPV</sequence>
<feature type="chain" id="PRO_5031420414" evidence="1">
    <location>
        <begin position="16"/>
        <end position="208"/>
    </location>
</feature>
<dbReference type="AlphaFoldDB" id="A0A7S4E8V9"/>
<feature type="signal peptide" evidence="1">
    <location>
        <begin position="1"/>
        <end position="15"/>
    </location>
</feature>
<reference evidence="2" key="1">
    <citation type="submission" date="2021-01" db="EMBL/GenBank/DDBJ databases">
        <authorList>
            <person name="Corre E."/>
            <person name="Pelletier E."/>
            <person name="Niang G."/>
            <person name="Scheremetjew M."/>
            <person name="Finn R."/>
            <person name="Kale V."/>
            <person name="Holt S."/>
            <person name="Cochrane G."/>
            <person name="Meng A."/>
            <person name="Brown T."/>
            <person name="Cohen L."/>
        </authorList>
    </citation>
    <scope>NUCLEOTIDE SEQUENCE</scope>
    <source>
        <strain evidence="2">CCMP1756</strain>
    </source>
</reference>
<dbReference type="EMBL" id="HBIW01015117">
    <property type="protein sequence ID" value="CAE0697591.1"/>
    <property type="molecule type" value="Transcribed_RNA"/>
</dbReference>
<organism evidence="2">
    <name type="scientific">Pelagomonas calceolata</name>
    <dbReference type="NCBI Taxonomy" id="35677"/>
    <lineage>
        <taxon>Eukaryota</taxon>
        <taxon>Sar</taxon>
        <taxon>Stramenopiles</taxon>
        <taxon>Ochrophyta</taxon>
        <taxon>Pelagophyceae</taxon>
        <taxon>Pelagomonadales</taxon>
        <taxon>Pelagomonadaceae</taxon>
        <taxon>Pelagomonas</taxon>
    </lineage>
</organism>
<evidence type="ECO:0000313" key="2">
    <source>
        <dbReference type="EMBL" id="CAE0697591.1"/>
    </source>
</evidence>